<reference evidence="3" key="1">
    <citation type="submission" date="2016-06" db="EMBL/GenBank/DDBJ databases">
        <authorList>
            <person name="Van Tyne D."/>
        </authorList>
    </citation>
    <scope>NUCLEOTIDE SEQUENCE</scope>
    <source>
        <strain evidence="3">JM9A</strain>
    </source>
</reference>
<keyword evidence="2" id="KW-0812">Transmembrane</keyword>
<comment type="caution">
    <text evidence="3">The sequence shown here is derived from an EMBL/GenBank/DDBJ whole genome shotgun (WGS) entry which is preliminary data.</text>
</comment>
<keyword evidence="2" id="KW-0472">Membrane</keyword>
<name>A0ABV0EYT2_9ENTE</name>
<feature type="transmembrane region" description="Helical" evidence="2">
    <location>
        <begin position="30"/>
        <end position="49"/>
    </location>
</feature>
<dbReference type="EMBL" id="MAEI02000001">
    <property type="protein sequence ID" value="MEO1780975.1"/>
    <property type="molecule type" value="Genomic_DNA"/>
</dbReference>
<evidence type="ECO:0000256" key="1">
    <source>
        <dbReference type="SAM" id="MobiDB-lite"/>
    </source>
</evidence>
<evidence type="ECO:0000313" key="4">
    <source>
        <dbReference type="Proteomes" id="UP001429357"/>
    </source>
</evidence>
<proteinExistence type="predicted"/>
<dbReference type="Proteomes" id="UP001429357">
    <property type="component" value="Unassembled WGS sequence"/>
</dbReference>
<organism evidence="3 4">
    <name type="scientific">Enterococcus diestrammenae</name>
    <dbReference type="NCBI Taxonomy" id="1155073"/>
    <lineage>
        <taxon>Bacteria</taxon>
        <taxon>Bacillati</taxon>
        <taxon>Bacillota</taxon>
        <taxon>Bacilli</taxon>
        <taxon>Lactobacillales</taxon>
        <taxon>Enterococcaceae</taxon>
        <taxon>Enterococcus</taxon>
    </lineage>
</organism>
<feature type="compositionally biased region" description="Low complexity" evidence="1">
    <location>
        <begin position="64"/>
        <end position="83"/>
    </location>
</feature>
<feature type="region of interest" description="Disordered" evidence="1">
    <location>
        <begin position="59"/>
        <end position="83"/>
    </location>
</feature>
<gene>
    <name evidence="3" type="ORF">BAU18_000553</name>
</gene>
<accession>A0ABV0EYT2</accession>
<protein>
    <submittedName>
        <fullName evidence="3">Uncharacterized protein</fullName>
    </submittedName>
</protein>
<keyword evidence="4" id="KW-1185">Reference proteome</keyword>
<reference evidence="3" key="2">
    <citation type="submission" date="2024-02" db="EMBL/GenBank/DDBJ databases">
        <title>The Genome Sequence of Enterococcus diestrammenae JM9A.</title>
        <authorList>
            <person name="Earl A."/>
            <person name="Manson A."/>
            <person name="Gilmore M."/>
            <person name="Sanders J."/>
            <person name="Shea T."/>
            <person name="Howe W."/>
            <person name="Livny J."/>
            <person name="Cuomo C."/>
            <person name="Neafsey D."/>
            <person name="Birren B."/>
        </authorList>
    </citation>
    <scope>NUCLEOTIDE SEQUENCE</scope>
    <source>
        <strain evidence="3">JM9A</strain>
    </source>
</reference>
<evidence type="ECO:0000256" key="2">
    <source>
        <dbReference type="SAM" id="Phobius"/>
    </source>
</evidence>
<sequence length="83" mass="9337">MKQTKYFVRILGSCWILYDILRILGMSHEMGIVFAIPVGMLLLTFYDDVETAKECRKQAKDKNIGGNSNGLSNASANIRHSSR</sequence>
<keyword evidence="2" id="KW-1133">Transmembrane helix</keyword>
<evidence type="ECO:0000313" key="3">
    <source>
        <dbReference type="EMBL" id="MEO1780975.1"/>
    </source>
</evidence>